<evidence type="ECO:0000313" key="1">
    <source>
        <dbReference type="EMBL" id="GLQ31862.1"/>
    </source>
</evidence>
<protein>
    <submittedName>
        <fullName evidence="1">Uncharacterized protein</fullName>
    </submittedName>
</protein>
<keyword evidence="2" id="KW-1185">Reference proteome</keyword>
<name>A0AA37SCG3_9GAMM</name>
<reference evidence="1" key="1">
    <citation type="journal article" date="2014" name="Int. J. Syst. Evol. Microbiol.">
        <title>Complete genome sequence of Corynebacterium casei LMG S-19264T (=DSM 44701T), isolated from a smear-ripened cheese.</title>
        <authorList>
            <consortium name="US DOE Joint Genome Institute (JGI-PGF)"/>
            <person name="Walter F."/>
            <person name="Albersmeier A."/>
            <person name="Kalinowski J."/>
            <person name="Ruckert C."/>
        </authorList>
    </citation>
    <scope>NUCLEOTIDE SEQUENCE</scope>
    <source>
        <strain evidence="1">NBRC 110071</strain>
    </source>
</reference>
<evidence type="ECO:0000313" key="2">
    <source>
        <dbReference type="Proteomes" id="UP001161389"/>
    </source>
</evidence>
<dbReference type="RefSeq" id="WP_284381624.1">
    <property type="nucleotide sequence ID" value="NZ_BSNM01000014.1"/>
</dbReference>
<comment type="caution">
    <text evidence="1">The sequence shown here is derived from an EMBL/GenBank/DDBJ whole genome shotgun (WGS) entry which is preliminary data.</text>
</comment>
<proteinExistence type="predicted"/>
<organism evidence="1 2">
    <name type="scientific">Litoribrevibacter albus</name>
    <dbReference type="NCBI Taxonomy" id="1473156"/>
    <lineage>
        <taxon>Bacteria</taxon>
        <taxon>Pseudomonadati</taxon>
        <taxon>Pseudomonadota</taxon>
        <taxon>Gammaproteobacteria</taxon>
        <taxon>Oceanospirillales</taxon>
        <taxon>Oceanospirillaceae</taxon>
        <taxon>Litoribrevibacter</taxon>
    </lineage>
</organism>
<dbReference type="AlphaFoldDB" id="A0AA37SCG3"/>
<accession>A0AA37SCG3</accession>
<dbReference type="Proteomes" id="UP001161389">
    <property type="component" value="Unassembled WGS sequence"/>
</dbReference>
<reference evidence="1" key="2">
    <citation type="submission" date="2023-01" db="EMBL/GenBank/DDBJ databases">
        <title>Draft genome sequence of Litoribrevibacter albus strain NBRC 110071.</title>
        <authorList>
            <person name="Sun Q."/>
            <person name="Mori K."/>
        </authorList>
    </citation>
    <scope>NUCLEOTIDE SEQUENCE</scope>
    <source>
        <strain evidence="1">NBRC 110071</strain>
    </source>
</reference>
<sequence length="321" mass="35699">MIISIEHQSVFLGKANDAQLALSLDSVTPPPEELCLTKDFKTHSSFCFGIDEFETVESRYIALIKEALDQLDLDLTGAPVLFIPPGYGLSEESQLTAFTHKVSEAFPSLFQNASSRIYPYGRSSVLMLFGYLKELLAREPGQTVWVLAVDSYANLRRLNELNQSNKLLTEETGDGMIVSEGAIILGIKQTTEGLMVSWSGSDASVSHGKLSSSGDFAVEQLFHKLTDQTQQPLNTIYLPDNGDQQISNAWMDEYRCLAPIITKDTQMYFSTAVTGELGSVGGLYRLLHLYSSYKKGRIDGLTMQCEISDKLYRAVALYQWR</sequence>
<gene>
    <name evidence="1" type="ORF">GCM10007876_23410</name>
</gene>
<dbReference type="EMBL" id="BSNM01000014">
    <property type="protein sequence ID" value="GLQ31862.1"/>
    <property type="molecule type" value="Genomic_DNA"/>
</dbReference>